<evidence type="ECO:0000313" key="2">
    <source>
        <dbReference type="EMBL" id="GJT36871.1"/>
    </source>
</evidence>
<name>A0ABQ5DF31_9ASTR</name>
<keyword evidence="3" id="KW-1185">Reference proteome</keyword>
<dbReference type="Gene3D" id="3.10.10.10">
    <property type="entry name" value="HIV Type 1 Reverse Transcriptase, subunit A, domain 1"/>
    <property type="match status" value="1"/>
</dbReference>
<dbReference type="PANTHER" id="PTHR24559">
    <property type="entry name" value="TRANSPOSON TY3-I GAG-POL POLYPROTEIN"/>
    <property type="match status" value="1"/>
</dbReference>
<dbReference type="InterPro" id="IPR043128">
    <property type="entry name" value="Rev_trsase/Diguanyl_cyclase"/>
</dbReference>
<reference evidence="2" key="2">
    <citation type="submission" date="2022-01" db="EMBL/GenBank/DDBJ databases">
        <authorList>
            <person name="Yamashiro T."/>
            <person name="Shiraishi A."/>
            <person name="Satake H."/>
            <person name="Nakayama K."/>
        </authorList>
    </citation>
    <scope>NUCLEOTIDE SEQUENCE</scope>
</reference>
<dbReference type="PANTHER" id="PTHR24559:SF444">
    <property type="entry name" value="REVERSE TRANSCRIPTASE DOMAIN-CONTAINING PROTEIN"/>
    <property type="match status" value="1"/>
</dbReference>
<feature type="region of interest" description="Disordered" evidence="1">
    <location>
        <begin position="203"/>
        <end position="223"/>
    </location>
</feature>
<dbReference type="Proteomes" id="UP001151760">
    <property type="component" value="Unassembled WGS sequence"/>
</dbReference>
<sequence length="575" mass="66026">MPSHVGSYNEKRDLENYLYLFEGSILNYEDLKEKFRSHFSQQKKFTKTHLAVHNIKQREGESTRAFVTRYIDDTLQILGLHEEQRIFGFVHGLKTRSLVEFLSTDLPTTYKGLIEKTYIWIEAREVATNGTPNDHRESFDIFKKNSSWDNNKGKKNIDKFSPYRGSNHGLLSNLSKSPREILETEKVAKAFKQPIRLIGSRRSRDMTTCTSGKRNKKGKAKALDTQLGEWRKGDKDTAPVEAPILMLSREDRASKRRSIEESVKGIREITFPPISGVNNSFNLVIIKVQVSGRQVNQAYMHSGSSCEVIYEYCFLKLKPSIRSLRVYSKVPLIGFLGQHSWPLDEVPLEITMGESPFARTKVLNFIIVRPDSPHNLLLGRTAMQRMGIVVSTIHRAIKFHTPRAVDTVFSTYELDKIEEGLKKLKEASLEVTKDSQLCGRSLKVKRRQPVKQKKRGLAPEQNEAICKKVEELTNANILREVKYQTSVSNPAMIKKDDGRWKLCVDFTDINKARPKDCYPLLEFDQKVEPLYKFHVKCFLDANKGCHQIQTAKGDEEKTASSREKEFSVIKSYRLV</sequence>
<reference evidence="2" key="1">
    <citation type="journal article" date="2022" name="Int. J. Mol. Sci.">
        <title>Draft Genome of Tanacetum Coccineum: Genomic Comparison of Closely Related Tanacetum-Family Plants.</title>
        <authorList>
            <person name="Yamashiro T."/>
            <person name="Shiraishi A."/>
            <person name="Nakayama K."/>
            <person name="Satake H."/>
        </authorList>
    </citation>
    <scope>NUCLEOTIDE SEQUENCE</scope>
</reference>
<dbReference type="InterPro" id="IPR043502">
    <property type="entry name" value="DNA/RNA_pol_sf"/>
</dbReference>
<dbReference type="InterPro" id="IPR053134">
    <property type="entry name" value="RNA-dir_DNA_polymerase"/>
</dbReference>
<gene>
    <name evidence="2" type="ORF">Tco_0936736</name>
</gene>
<evidence type="ECO:0000256" key="1">
    <source>
        <dbReference type="SAM" id="MobiDB-lite"/>
    </source>
</evidence>
<dbReference type="Gene3D" id="3.30.70.270">
    <property type="match status" value="1"/>
</dbReference>
<accession>A0ABQ5DF31</accession>
<protein>
    <recommendedName>
        <fullName evidence="4">Retrotransposon gag domain-containing protein</fullName>
    </recommendedName>
</protein>
<dbReference type="EMBL" id="BQNB010015176">
    <property type="protein sequence ID" value="GJT36871.1"/>
    <property type="molecule type" value="Genomic_DNA"/>
</dbReference>
<proteinExistence type="predicted"/>
<evidence type="ECO:0008006" key="4">
    <source>
        <dbReference type="Google" id="ProtNLM"/>
    </source>
</evidence>
<comment type="caution">
    <text evidence="2">The sequence shown here is derived from an EMBL/GenBank/DDBJ whole genome shotgun (WGS) entry which is preliminary data.</text>
</comment>
<organism evidence="2 3">
    <name type="scientific">Tanacetum coccineum</name>
    <dbReference type="NCBI Taxonomy" id="301880"/>
    <lineage>
        <taxon>Eukaryota</taxon>
        <taxon>Viridiplantae</taxon>
        <taxon>Streptophyta</taxon>
        <taxon>Embryophyta</taxon>
        <taxon>Tracheophyta</taxon>
        <taxon>Spermatophyta</taxon>
        <taxon>Magnoliopsida</taxon>
        <taxon>eudicotyledons</taxon>
        <taxon>Gunneridae</taxon>
        <taxon>Pentapetalae</taxon>
        <taxon>asterids</taxon>
        <taxon>campanulids</taxon>
        <taxon>Asterales</taxon>
        <taxon>Asteraceae</taxon>
        <taxon>Asteroideae</taxon>
        <taxon>Anthemideae</taxon>
        <taxon>Anthemidinae</taxon>
        <taxon>Tanacetum</taxon>
    </lineage>
</organism>
<evidence type="ECO:0000313" key="3">
    <source>
        <dbReference type="Proteomes" id="UP001151760"/>
    </source>
</evidence>
<dbReference type="SUPFAM" id="SSF56672">
    <property type="entry name" value="DNA/RNA polymerases"/>
    <property type="match status" value="1"/>
</dbReference>